<dbReference type="Proteomes" id="UP000215086">
    <property type="component" value="Chromosome"/>
</dbReference>
<dbReference type="HAMAP" id="MF_00530">
    <property type="entry name" value="ATP_synth_epsil_bac"/>
    <property type="match status" value="1"/>
</dbReference>
<dbReference type="GO" id="GO:0005886">
    <property type="term" value="C:plasma membrane"/>
    <property type="evidence" value="ECO:0007669"/>
    <property type="project" value="UniProtKB-SubCell"/>
</dbReference>
<evidence type="ECO:0000256" key="9">
    <source>
        <dbReference type="HAMAP-Rule" id="MF_00530"/>
    </source>
</evidence>
<keyword evidence="9" id="KW-1003">Cell membrane</keyword>
<evidence type="ECO:0000256" key="10">
    <source>
        <dbReference type="RuleBase" id="RU003656"/>
    </source>
</evidence>
<evidence type="ECO:0000256" key="5">
    <source>
        <dbReference type="ARBA" id="ARBA00023065"/>
    </source>
</evidence>
<dbReference type="KEGG" id="ttf:THTE_1149"/>
<evidence type="ECO:0000256" key="1">
    <source>
        <dbReference type="ARBA" id="ARBA00003543"/>
    </source>
</evidence>
<dbReference type="EMBL" id="CP018477">
    <property type="protein sequence ID" value="ASV73751.1"/>
    <property type="molecule type" value="Genomic_DNA"/>
</dbReference>
<name>A0A286RCR6_9BACT</name>
<evidence type="ECO:0000256" key="3">
    <source>
        <dbReference type="ARBA" id="ARBA00005712"/>
    </source>
</evidence>
<keyword evidence="13" id="KW-1185">Reference proteome</keyword>
<dbReference type="GO" id="GO:0046933">
    <property type="term" value="F:proton-transporting ATP synthase activity, rotational mechanism"/>
    <property type="evidence" value="ECO:0007669"/>
    <property type="project" value="UniProtKB-UniRule"/>
</dbReference>
<evidence type="ECO:0000256" key="7">
    <source>
        <dbReference type="ARBA" id="ARBA00023196"/>
    </source>
</evidence>
<comment type="function">
    <text evidence="1 9">Produces ATP from ADP in the presence of a proton gradient across the membrane.</text>
</comment>
<evidence type="ECO:0000256" key="2">
    <source>
        <dbReference type="ARBA" id="ARBA00004184"/>
    </source>
</evidence>
<dbReference type="Pfam" id="PF02823">
    <property type="entry name" value="ATP-synt_DE_N"/>
    <property type="match status" value="1"/>
</dbReference>
<dbReference type="GO" id="GO:0012505">
    <property type="term" value="C:endomembrane system"/>
    <property type="evidence" value="ECO:0007669"/>
    <property type="project" value="UniProtKB-SubCell"/>
</dbReference>
<dbReference type="NCBIfam" id="TIGR01216">
    <property type="entry name" value="ATP_synt_epsi"/>
    <property type="match status" value="1"/>
</dbReference>
<dbReference type="Gene3D" id="2.60.15.10">
    <property type="entry name" value="F0F1 ATP synthase delta/epsilon subunit, N-terminal"/>
    <property type="match status" value="1"/>
</dbReference>
<keyword evidence="8 9" id="KW-0066">ATP synthesis</keyword>
<dbReference type="InterPro" id="IPR036771">
    <property type="entry name" value="ATPsynth_dsu/esu_N"/>
</dbReference>
<comment type="subunit">
    <text evidence="9 10">F-type ATPases have 2 components, CF(1) - the catalytic core - and CF(0) - the membrane proton channel. CF(1) has five subunits: alpha(3), beta(3), gamma(1), delta(1), epsilon(1). CF(0) has three main subunits: a, b and c.</text>
</comment>
<evidence type="ECO:0000259" key="11">
    <source>
        <dbReference type="Pfam" id="PF02823"/>
    </source>
</evidence>
<dbReference type="GO" id="GO:0045259">
    <property type="term" value="C:proton-transporting ATP synthase complex"/>
    <property type="evidence" value="ECO:0007669"/>
    <property type="project" value="UniProtKB-KW"/>
</dbReference>
<evidence type="ECO:0000256" key="8">
    <source>
        <dbReference type="ARBA" id="ARBA00023310"/>
    </source>
</evidence>
<dbReference type="GO" id="GO:0005524">
    <property type="term" value="F:ATP binding"/>
    <property type="evidence" value="ECO:0007669"/>
    <property type="project" value="UniProtKB-UniRule"/>
</dbReference>
<proteinExistence type="inferred from homology"/>
<dbReference type="OrthoDB" id="277064at2"/>
<protein>
    <recommendedName>
        <fullName evidence="9">ATP synthase epsilon chain</fullName>
    </recommendedName>
    <alternativeName>
        <fullName evidence="9">ATP synthase F1 sector epsilon subunit</fullName>
    </alternativeName>
    <alternativeName>
        <fullName evidence="9">F-ATPase epsilon subunit</fullName>
    </alternativeName>
</protein>
<reference evidence="12 13" key="1">
    <citation type="journal article" name="Front. Microbiol.">
        <title>Sugar Metabolism of the First Thermophilic Planctomycete Thermogutta terrifontis: Comparative Genomic and Transcriptomic Approaches.</title>
        <authorList>
            <person name="Elcheninov A.G."/>
            <person name="Menzel P."/>
            <person name="Gudbergsdottir S.R."/>
            <person name="Slesarev A.I."/>
            <person name="Kadnikov V.V."/>
            <person name="Krogh A."/>
            <person name="Bonch-Osmolovskaya E.A."/>
            <person name="Peng X."/>
            <person name="Kublanov I.V."/>
        </authorList>
    </citation>
    <scope>NUCLEOTIDE SEQUENCE [LARGE SCALE GENOMIC DNA]</scope>
    <source>
        <strain evidence="12 13">R1</strain>
    </source>
</reference>
<keyword evidence="4 9" id="KW-0813">Transport</keyword>
<comment type="subcellular location">
    <subcellularLocation>
        <location evidence="9">Cell membrane</location>
        <topology evidence="9">Peripheral membrane protein</topology>
    </subcellularLocation>
    <subcellularLocation>
        <location evidence="2">Endomembrane system</location>
        <topology evidence="2">Peripheral membrane protein</topology>
    </subcellularLocation>
</comment>
<dbReference type="CDD" id="cd12152">
    <property type="entry name" value="F1-ATPase_delta"/>
    <property type="match status" value="1"/>
</dbReference>
<keyword evidence="9" id="KW-0375">Hydrogen ion transport</keyword>
<evidence type="ECO:0000256" key="4">
    <source>
        <dbReference type="ARBA" id="ARBA00022448"/>
    </source>
</evidence>
<feature type="domain" description="ATP synthase F1 complex delta/epsilon subunit N-terminal" evidence="11">
    <location>
        <begin position="4"/>
        <end position="82"/>
    </location>
</feature>
<dbReference type="RefSeq" id="WP_095414265.1">
    <property type="nucleotide sequence ID" value="NZ_CP018477.1"/>
</dbReference>
<keyword evidence="5 9" id="KW-0406">Ion transport</keyword>
<dbReference type="AlphaFoldDB" id="A0A286RCR6"/>
<keyword evidence="6 9" id="KW-0472">Membrane</keyword>
<dbReference type="PANTHER" id="PTHR13822:SF10">
    <property type="entry name" value="ATP SYNTHASE EPSILON CHAIN, CHLOROPLASTIC"/>
    <property type="match status" value="1"/>
</dbReference>
<sequence length="132" mass="14503">MAGLRCIVVTPERKVLEETADAVTVPLPDGELGIYPLHAPLIGRLGAGELRVRQGEKLRRFYVEGGFVEVLNDVVSVVTTRALTVRELAPDVLHQQLEQVIQTRAAGDEAIAERNAQAARLRAMLRIARRGE</sequence>
<keyword evidence="7 9" id="KW-0139">CF(1)</keyword>
<comment type="similarity">
    <text evidence="3 9 10">Belongs to the ATPase epsilon chain family.</text>
</comment>
<dbReference type="InterPro" id="IPR020546">
    <property type="entry name" value="ATP_synth_F1_dsu/esu_N"/>
</dbReference>
<organism evidence="12 13">
    <name type="scientific">Thermogutta terrifontis</name>
    <dbReference type="NCBI Taxonomy" id="1331910"/>
    <lineage>
        <taxon>Bacteria</taxon>
        <taxon>Pseudomonadati</taxon>
        <taxon>Planctomycetota</taxon>
        <taxon>Planctomycetia</taxon>
        <taxon>Pirellulales</taxon>
        <taxon>Thermoguttaceae</taxon>
        <taxon>Thermogutta</taxon>
    </lineage>
</organism>
<evidence type="ECO:0000256" key="6">
    <source>
        <dbReference type="ARBA" id="ARBA00023136"/>
    </source>
</evidence>
<dbReference type="SUPFAM" id="SSF51344">
    <property type="entry name" value="Epsilon subunit of F1F0-ATP synthase N-terminal domain"/>
    <property type="match status" value="1"/>
</dbReference>
<evidence type="ECO:0000313" key="13">
    <source>
        <dbReference type="Proteomes" id="UP000215086"/>
    </source>
</evidence>
<dbReference type="InterPro" id="IPR001469">
    <property type="entry name" value="ATP_synth_F1_dsu/esu"/>
</dbReference>
<dbReference type="PANTHER" id="PTHR13822">
    <property type="entry name" value="ATP SYNTHASE DELTA/EPSILON CHAIN"/>
    <property type="match status" value="1"/>
</dbReference>
<accession>A0A286RCR6</accession>
<evidence type="ECO:0000313" key="12">
    <source>
        <dbReference type="EMBL" id="ASV73751.1"/>
    </source>
</evidence>
<gene>
    <name evidence="9" type="primary">atpC</name>
    <name evidence="12" type="ORF">THTE_1149</name>
</gene>